<dbReference type="OrthoDB" id="1657402at2759"/>
<dbReference type="InterPro" id="IPR001944">
    <property type="entry name" value="Glycoside_Hdrlase_35"/>
</dbReference>
<evidence type="ECO:0000313" key="1">
    <source>
        <dbReference type="EMBL" id="RDX90691.1"/>
    </source>
</evidence>
<feature type="non-terminal residue" evidence="1">
    <location>
        <position position="1"/>
    </location>
</feature>
<reference evidence="1" key="1">
    <citation type="submission" date="2018-05" db="EMBL/GenBank/DDBJ databases">
        <title>Draft genome of Mucuna pruriens seed.</title>
        <authorList>
            <person name="Nnadi N.E."/>
            <person name="Vos R."/>
            <person name="Hasami M.H."/>
            <person name="Devisetty U.K."/>
            <person name="Aguiy J.C."/>
        </authorList>
    </citation>
    <scope>NUCLEOTIDE SEQUENCE [LARGE SCALE GENOMIC DNA]</scope>
    <source>
        <strain evidence="1">JCA_2017</strain>
    </source>
</reference>
<dbReference type="EMBL" id="QJKJ01005318">
    <property type="protein sequence ID" value="RDX90691.1"/>
    <property type="molecule type" value="Genomic_DNA"/>
</dbReference>
<accession>A0A371GJF7</accession>
<name>A0A371GJF7_MUCPR</name>
<dbReference type="GO" id="GO:0004553">
    <property type="term" value="F:hydrolase activity, hydrolyzing O-glycosyl compounds"/>
    <property type="evidence" value="ECO:0007669"/>
    <property type="project" value="InterPro"/>
</dbReference>
<comment type="caution">
    <text evidence="1">The sequence shown here is derived from an EMBL/GenBank/DDBJ whole genome shotgun (WGS) entry which is preliminary data.</text>
</comment>
<keyword evidence="2" id="KW-1185">Reference proteome</keyword>
<dbReference type="AlphaFoldDB" id="A0A371GJF7"/>
<dbReference type="Proteomes" id="UP000257109">
    <property type="component" value="Unassembled WGS sequence"/>
</dbReference>
<gene>
    <name evidence="1" type="ORF">CR513_27432</name>
</gene>
<dbReference type="PANTHER" id="PTHR23421">
    <property type="entry name" value="BETA-GALACTOSIDASE RELATED"/>
    <property type="match status" value="1"/>
</dbReference>
<protein>
    <submittedName>
        <fullName evidence="1">Beta-galactosidase 3</fullName>
    </submittedName>
</protein>
<organism evidence="1 2">
    <name type="scientific">Mucuna pruriens</name>
    <name type="common">Velvet bean</name>
    <name type="synonym">Dolichos pruriens</name>
    <dbReference type="NCBI Taxonomy" id="157652"/>
    <lineage>
        <taxon>Eukaryota</taxon>
        <taxon>Viridiplantae</taxon>
        <taxon>Streptophyta</taxon>
        <taxon>Embryophyta</taxon>
        <taxon>Tracheophyta</taxon>
        <taxon>Spermatophyta</taxon>
        <taxon>Magnoliopsida</taxon>
        <taxon>eudicotyledons</taxon>
        <taxon>Gunneridae</taxon>
        <taxon>Pentapetalae</taxon>
        <taxon>rosids</taxon>
        <taxon>fabids</taxon>
        <taxon>Fabales</taxon>
        <taxon>Fabaceae</taxon>
        <taxon>Papilionoideae</taxon>
        <taxon>50 kb inversion clade</taxon>
        <taxon>NPAAA clade</taxon>
        <taxon>indigoferoid/millettioid clade</taxon>
        <taxon>Phaseoleae</taxon>
        <taxon>Mucuna</taxon>
    </lineage>
</organism>
<evidence type="ECO:0000313" key="2">
    <source>
        <dbReference type="Proteomes" id="UP000257109"/>
    </source>
</evidence>
<sequence>MALAQNIDVLWIICHQHDAPKPMINTCNEYYCSQFKHNNHKSPKMFIENWIGSVKPLNPHTFTIAKEPIKLKKISNQEIKGIEK</sequence>
<dbReference type="GO" id="GO:0005975">
    <property type="term" value="P:carbohydrate metabolic process"/>
    <property type="evidence" value="ECO:0007669"/>
    <property type="project" value="InterPro"/>
</dbReference>
<proteinExistence type="predicted"/>
<dbReference type="STRING" id="157652.A0A371GJF7"/>